<evidence type="ECO:0000259" key="2">
    <source>
        <dbReference type="Pfam" id="PF00561"/>
    </source>
</evidence>
<dbReference type="Pfam" id="PF00561">
    <property type="entry name" value="Abhydrolase_1"/>
    <property type="match status" value="1"/>
</dbReference>
<dbReference type="Proteomes" id="UP000020467">
    <property type="component" value="Unassembled WGS sequence"/>
</dbReference>
<comment type="caution">
    <text evidence="3">The sequence shown here is derived from an EMBL/GenBank/DDBJ whole genome shotgun (WGS) entry which is preliminary data.</text>
</comment>
<gene>
    <name evidence="3" type="ORF">CFIO01_00133</name>
</gene>
<reference evidence="3 4" key="1">
    <citation type="submission" date="2014-02" db="EMBL/GenBank/DDBJ databases">
        <title>The genome sequence of Colletotrichum fioriniae PJ7.</title>
        <authorList>
            <person name="Baroncelli R."/>
            <person name="Thon M.R."/>
        </authorList>
    </citation>
    <scope>NUCLEOTIDE SEQUENCE [LARGE SCALE GENOMIC DNA]</scope>
    <source>
        <strain evidence="3 4">PJ7</strain>
    </source>
</reference>
<dbReference type="HOGENOM" id="CLU_020336_50_4_1"/>
<evidence type="ECO:0000256" key="1">
    <source>
        <dbReference type="SAM" id="MobiDB-lite"/>
    </source>
</evidence>
<dbReference type="Gene3D" id="3.40.50.1820">
    <property type="entry name" value="alpha/beta hydrolase"/>
    <property type="match status" value="1"/>
</dbReference>
<dbReference type="PANTHER" id="PTHR43798:SF33">
    <property type="entry name" value="HYDROLASE, PUTATIVE (AFU_ORTHOLOGUE AFUA_2G14860)-RELATED"/>
    <property type="match status" value="1"/>
</dbReference>
<dbReference type="AlphaFoldDB" id="A0A010S0Q5"/>
<dbReference type="InterPro" id="IPR000073">
    <property type="entry name" value="AB_hydrolase_1"/>
</dbReference>
<dbReference type="GO" id="GO:0016020">
    <property type="term" value="C:membrane"/>
    <property type="evidence" value="ECO:0007669"/>
    <property type="project" value="TreeGrafter"/>
</dbReference>
<dbReference type="InterPro" id="IPR050266">
    <property type="entry name" value="AB_hydrolase_sf"/>
</dbReference>
<feature type="region of interest" description="Disordered" evidence="1">
    <location>
        <begin position="89"/>
        <end position="109"/>
    </location>
</feature>
<dbReference type="SUPFAM" id="SSF53474">
    <property type="entry name" value="alpha/beta-Hydrolases"/>
    <property type="match status" value="1"/>
</dbReference>
<dbReference type="KEGG" id="cfj:CFIO01_00133"/>
<protein>
    <recommendedName>
        <fullName evidence="2">AB hydrolase-1 domain-containing protein</fullName>
    </recommendedName>
</protein>
<evidence type="ECO:0000313" key="4">
    <source>
        <dbReference type="Proteomes" id="UP000020467"/>
    </source>
</evidence>
<dbReference type="EMBL" id="JARH01000012">
    <property type="protein sequence ID" value="EXF86436.1"/>
    <property type="molecule type" value="Genomic_DNA"/>
</dbReference>
<evidence type="ECO:0000313" key="3">
    <source>
        <dbReference type="EMBL" id="EXF86436.1"/>
    </source>
</evidence>
<keyword evidence="4" id="KW-1185">Reference proteome</keyword>
<dbReference type="PANTHER" id="PTHR43798">
    <property type="entry name" value="MONOACYLGLYCEROL LIPASE"/>
    <property type="match status" value="1"/>
</dbReference>
<feature type="domain" description="AB hydrolase-1" evidence="2">
    <location>
        <begin position="56"/>
        <end position="196"/>
    </location>
</feature>
<organism evidence="3 4">
    <name type="scientific">Colletotrichum fioriniae PJ7</name>
    <dbReference type="NCBI Taxonomy" id="1445577"/>
    <lineage>
        <taxon>Eukaryota</taxon>
        <taxon>Fungi</taxon>
        <taxon>Dikarya</taxon>
        <taxon>Ascomycota</taxon>
        <taxon>Pezizomycotina</taxon>
        <taxon>Sordariomycetes</taxon>
        <taxon>Hypocreomycetidae</taxon>
        <taxon>Glomerellales</taxon>
        <taxon>Glomerellaceae</taxon>
        <taxon>Colletotrichum</taxon>
        <taxon>Colletotrichum acutatum species complex</taxon>
    </lineage>
</organism>
<dbReference type="InterPro" id="IPR029058">
    <property type="entry name" value="AB_hydrolase_fold"/>
</dbReference>
<proteinExistence type="predicted"/>
<dbReference type="GO" id="GO:0003824">
    <property type="term" value="F:catalytic activity"/>
    <property type="evidence" value="ECO:0007669"/>
    <property type="project" value="InterPro"/>
</dbReference>
<name>A0A010S0Q5_9PEZI</name>
<dbReference type="OrthoDB" id="408373at2759"/>
<accession>A0A010S0Q5</accession>
<dbReference type="PRINTS" id="PR00412">
    <property type="entry name" value="EPOXHYDRLASE"/>
</dbReference>
<dbReference type="InterPro" id="IPR000639">
    <property type="entry name" value="Epox_hydrolase-like"/>
</dbReference>
<dbReference type="eggNOG" id="KOG4178">
    <property type="taxonomic scope" value="Eukaryota"/>
</dbReference>
<sequence>MRMLTSDHLGPCIFFLPITTSDLSVQSSSSHIMPYFEHNNKISIYYLDEGPHDAQTVLLIPGITCDLHDWNWQVPFLLTHGFRVITPDPRGQGRSSAPAPTPDIKSYPGPDARPDIVDYYPQSAALDFIALLQHLNVSSVVVIAHSLGTAVAYHFARVGPDLMRAMVILDPLHSIPSETVDTYLTDPLQTLQNLAMLFGPALYPSTVPAWQLTWIGRRRLAGDLNVVLAQSYACQIDPEAIGRREVSVAQHNGKIKCPRLTMGNSEYWVTTERSYLSPSSDFDEIHLVEGIGHWFHQLKSEEVNGHIQRWFEKIGLIPVKG</sequence>